<feature type="domain" description="BD-FAE-like" evidence="2">
    <location>
        <begin position="68"/>
        <end position="239"/>
    </location>
</feature>
<feature type="transmembrane region" description="Helical" evidence="1">
    <location>
        <begin position="7"/>
        <end position="34"/>
    </location>
</feature>
<dbReference type="RefSeq" id="WP_184504027.1">
    <property type="nucleotide sequence ID" value="NZ_JACHBT010000002.1"/>
</dbReference>
<dbReference type="InterPro" id="IPR029058">
    <property type="entry name" value="AB_hydrolase_fold"/>
</dbReference>
<reference evidence="3 4" key="1">
    <citation type="submission" date="2020-08" db="EMBL/GenBank/DDBJ databases">
        <title>The Agave Microbiome: Exploring the role of microbial communities in plant adaptations to desert environments.</title>
        <authorList>
            <person name="Partida-Martinez L.P."/>
        </authorList>
    </citation>
    <scope>NUCLEOTIDE SEQUENCE [LARGE SCALE GENOMIC DNA]</scope>
    <source>
        <strain evidence="3 4">AS3.13</strain>
    </source>
</reference>
<dbReference type="Pfam" id="PF20434">
    <property type="entry name" value="BD-FAE"/>
    <property type="match status" value="1"/>
</dbReference>
<dbReference type="AlphaFoldDB" id="A0A7X0MLF5"/>
<evidence type="ECO:0000313" key="3">
    <source>
        <dbReference type="EMBL" id="MBB6503597.1"/>
    </source>
</evidence>
<dbReference type="EMBL" id="JACHBT010000002">
    <property type="protein sequence ID" value="MBB6503597.1"/>
    <property type="molecule type" value="Genomic_DNA"/>
</dbReference>
<protein>
    <submittedName>
        <fullName evidence="3">Acetyl esterase/lipase</fullName>
    </submittedName>
</protein>
<sequence length="307" mass="32537">MTKRRWLIVGGVAVAGAALWFAGPFAYMLWMVYWHGPPALERLPVSKPVAVLRYGPAPQQVEELRLPKGAGPFPVAVVIHGGCWDASIGGTARGIAGLADALTQRGIASLNIEYRQLGQPGGGWPGTFRDTGAAIDTLRPLARRYPLDLSRVIVVGHSAGALLATWSAVRPRLAPTSDIHAPTPVSPAAIVAIDGPSSLAEFIGKDQEICDKPVIVPLMGGTPAQVPQRYRDASAQDHLPLGVPQAIAVGAFADLMAPYIARVRRAGDPLAVYRTERPSHFRIINPTEPEGAGTVSLIVRTAAATKR</sequence>
<accession>A0A7X0MLF5</accession>
<evidence type="ECO:0000259" key="2">
    <source>
        <dbReference type="Pfam" id="PF20434"/>
    </source>
</evidence>
<organism evidence="3 4">
    <name type="scientific">Sphingomonas endophytica</name>
    <dbReference type="NCBI Taxonomy" id="869719"/>
    <lineage>
        <taxon>Bacteria</taxon>
        <taxon>Pseudomonadati</taxon>
        <taxon>Pseudomonadota</taxon>
        <taxon>Alphaproteobacteria</taxon>
        <taxon>Sphingomonadales</taxon>
        <taxon>Sphingomonadaceae</taxon>
        <taxon>Sphingomonas</taxon>
    </lineage>
</organism>
<keyword evidence="1" id="KW-1133">Transmembrane helix</keyword>
<reference evidence="3 4" key="2">
    <citation type="submission" date="2020-08" db="EMBL/GenBank/DDBJ databases">
        <authorList>
            <person name="Partida-Martinez L."/>
            <person name="Huntemann M."/>
            <person name="Clum A."/>
            <person name="Wang J."/>
            <person name="Palaniappan K."/>
            <person name="Ritter S."/>
            <person name="Chen I.-M."/>
            <person name="Stamatis D."/>
            <person name="Reddy T."/>
            <person name="O'Malley R."/>
            <person name="Daum C."/>
            <person name="Shapiro N."/>
            <person name="Ivanova N."/>
            <person name="Kyrpides N."/>
            <person name="Woyke T."/>
        </authorList>
    </citation>
    <scope>NUCLEOTIDE SEQUENCE [LARGE SCALE GENOMIC DNA]</scope>
    <source>
        <strain evidence="3 4">AS3.13</strain>
    </source>
</reference>
<dbReference type="PANTHER" id="PTHR43265">
    <property type="entry name" value="ESTERASE ESTD"/>
    <property type="match status" value="1"/>
</dbReference>
<dbReference type="GO" id="GO:0052689">
    <property type="term" value="F:carboxylic ester hydrolase activity"/>
    <property type="evidence" value="ECO:0007669"/>
    <property type="project" value="TreeGrafter"/>
</dbReference>
<dbReference type="InterPro" id="IPR049492">
    <property type="entry name" value="BD-FAE-like_dom"/>
</dbReference>
<evidence type="ECO:0000313" key="4">
    <source>
        <dbReference type="Proteomes" id="UP000522313"/>
    </source>
</evidence>
<gene>
    <name evidence="3" type="ORF">F4693_000550</name>
</gene>
<dbReference type="Gene3D" id="3.40.50.1820">
    <property type="entry name" value="alpha/beta hydrolase"/>
    <property type="match status" value="1"/>
</dbReference>
<dbReference type="PANTHER" id="PTHR43265:SF1">
    <property type="entry name" value="ESTERASE ESTD"/>
    <property type="match status" value="1"/>
</dbReference>
<dbReference type="SUPFAM" id="SSF53474">
    <property type="entry name" value="alpha/beta-Hydrolases"/>
    <property type="match status" value="1"/>
</dbReference>
<keyword evidence="1" id="KW-0812">Transmembrane</keyword>
<evidence type="ECO:0000256" key="1">
    <source>
        <dbReference type="SAM" id="Phobius"/>
    </source>
</evidence>
<dbReference type="Proteomes" id="UP000522313">
    <property type="component" value="Unassembled WGS sequence"/>
</dbReference>
<dbReference type="InterPro" id="IPR053145">
    <property type="entry name" value="AB_hydrolase_Est10"/>
</dbReference>
<keyword evidence="1" id="KW-0472">Membrane</keyword>
<name>A0A7X0MLF5_9SPHN</name>
<proteinExistence type="predicted"/>
<comment type="caution">
    <text evidence="3">The sequence shown here is derived from an EMBL/GenBank/DDBJ whole genome shotgun (WGS) entry which is preliminary data.</text>
</comment>